<keyword evidence="3" id="KW-1185">Reference proteome</keyword>
<keyword evidence="1" id="KW-1133">Transmembrane helix</keyword>
<evidence type="ECO:0000313" key="3">
    <source>
        <dbReference type="Proteomes" id="UP000309133"/>
    </source>
</evidence>
<evidence type="ECO:0000313" key="2">
    <source>
        <dbReference type="EMBL" id="THG30233.1"/>
    </source>
</evidence>
<evidence type="ECO:0000256" key="1">
    <source>
        <dbReference type="SAM" id="Phobius"/>
    </source>
</evidence>
<keyword evidence="1" id="KW-0812">Transmembrane</keyword>
<dbReference type="OrthoDB" id="36432at2"/>
<organism evidence="2 3">
    <name type="scientific">Naasia lichenicola</name>
    <dbReference type="NCBI Taxonomy" id="2565933"/>
    <lineage>
        <taxon>Bacteria</taxon>
        <taxon>Bacillati</taxon>
        <taxon>Actinomycetota</taxon>
        <taxon>Actinomycetes</taxon>
        <taxon>Micrococcales</taxon>
        <taxon>Microbacteriaceae</taxon>
        <taxon>Naasia</taxon>
    </lineage>
</organism>
<dbReference type="EMBL" id="SSSM01000005">
    <property type="protein sequence ID" value="THG30233.1"/>
    <property type="molecule type" value="Genomic_DNA"/>
</dbReference>
<name>A0A4S4FIP3_9MICO</name>
<feature type="transmembrane region" description="Helical" evidence="1">
    <location>
        <begin position="12"/>
        <end position="34"/>
    </location>
</feature>
<protein>
    <submittedName>
        <fullName evidence="2">Uncharacterized protein</fullName>
    </submittedName>
</protein>
<comment type="caution">
    <text evidence="2">The sequence shown here is derived from an EMBL/GenBank/DDBJ whole genome shotgun (WGS) entry which is preliminary data.</text>
</comment>
<accession>A0A4S4FIP3</accession>
<proteinExistence type="predicted"/>
<sequence length="594" mass="62281">MLRRLRDGQKDAGYTLIVVTGIGLVMLLFVATSLTVASSGYKKAHTDDDWNAALSAAYGGLEEYQTRLSNDSTYVKYGNPSAPFSATSTDTGTAAGSTLLTLPGTPNVNTAFGIGAAGTWSSIPGGASKFRYEVNTKDYSASGIVHLRVTGKANNSTRSIIADLKQSGFLDFVYFSDYEIQDPQISGASSSCVKYAWDGRVATSNCVNIQFGAFDVINGPLHSNDQLLVCGARFKGVVTSSSTTTPIYSKSGCSSTTSYFEKNTDNAPAYHGTIAMPVTNDQLQTETYTDLASVADPGCLYTGPTTITFNSNGTMTIISPWTQFTQTNSAGTVGAKPDRCGKPGNGNNQLGNIAGATIPTLPSNLIYVQSVPSNSGSDVNKGTASSPPNNFTCTNTNGIAGWTFSKNGTTIQYPMVGEDTPLGSSSTNPAYGCTNGDAYVKGAFDGSMTVGAKNYIYITGDITYVNATSDILGLISTNAVYVWNPDVATGGTSGDRTIQASILSVAHTFQVQNYNSGSLKGTLNVYGAIAQKYRGTVATSSGGVRNSGYAKNYVYDERLRYTAPPKFLTPTSTTYDVSQVASVPAAFSATGAIN</sequence>
<keyword evidence="1" id="KW-0472">Membrane</keyword>
<dbReference type="Proteomes" id="UP000309133">
    <property type="component" value="Unassembled WGS sequence"/>
</dbReference>
<reference evidence="2 3" key="1">
    <citation type="submission" date="2019-04" db="EMBL/GenBank/DDBJ databases">
        <authorList>
            <person name="Jiang L."/>
        </authorList>
    </citation>
    <scope>NUCLEOTIDE SEQUENCE [LARGE SCALE GENOMIC DNA]</scope>
    <source>
        <strain evidence="2 3">YIM 131853</strain>
    </source>
</reference>
<dbReference type="AlphaFoldDB" id="A0A4S4FIP3"/>
<gene>
    <name evidence="2" type="ORF">E6C64_13365</name>
</gene>